<dbReference type="Gene3D" id="3.30.465.10">
    <property type="match status" value="1"/>
</dbReference>
<dbReference type="GO" id="GO:0071949">
    <property type="term" value="F:FAD binding"/>
    <property type="evidence" value="ECO:0007669"/>
    <property type="project" value="InterPro"/>
</dbReference>
<evidence type="ECO:0000259" key="4">
    <source>
        <dbReference type="PROSITE" id="PS51387"/>
    </source>
</evidence>
<dbReference type="EMBL" id="AP019620">
    <property type="protein sequence ID" value="BBJ43430.1"/>
    <property type="molecule type" value="Genomic_DNA"/>
</dbReference>
<dbReference type="PANTHER" id="PTHR42934:SF2">
    <property type="entry name" value="GLYCOLATE OXIDASE SUBUNIT GLCD"/>
    <property type="match status" value="1"/>
</dbReference>
<dbReference type="InterPro" id="IPR004113">
    <property type="entry name" value="FAD-bd_oxidored_4_C"/>
</dbReference>
<dbReference type="Pfam" id="PF02913">
    <property type="entry name" value="FAD-oxidase_C"/>
    <property type="match status" value="1"/>
</dbReference>
<sequence length="321" mass="33741">MTDLIELLREGLPEEAVLTDPDVTGAYAHDMASFCEAGVPAVVVLPRTVEQVQHVCRTATALRVPVVPQGARTGLSGAANASEGCIVLSLVKMDRILEINPVDRIAVVEPGVINATLSRAVMEKGLYYPPDPSSWEQCTIGGNIGTASGGLCCVKYGVTAEYVLGLDVVLADGRLLKTGRRTAKGVAGYDLTRLFVGSEGSLGIVVGAVLALKPAPLEQLVLAAEFPSTASACDAICRIMERGHAPSLLELMDRTSVRAVNAMGNMGLPESTEALLMAAFDTPDPAPTSPPSPSCARRPVRRRWSRPRTPPSPTCCSRPAG</sequence>
<feature type="region of interest" description="Disordered" evidence="3">
    <location>
        <begin position="280"/>
        <end position="321"/>
    </location>
</feature>
<organism evidence="5 6">
    <name type="scientific">Streptomyces antimycoticus</name>
    <dbReference type="NCBI Taxonomy" id="68175"/>
    <lineage>
        <taxon>Bacteria</taxon>
        <taxon>Bacillati</taxon>
        <taxon>Actinomycetota</taxon>
        <taxon>Actinomycetes</taxon>
        <taxon>Kitasatosporales</taxon>
        <taxon>Streptomycetaceae</taxon>
        <taxon>Streptomyces</taxon>
        <taxon>Streptomyces violaceusniger group</taxon>
    </lineage>
</organism>
<dbReference type="PROSITE" id="PS51387">
    <property type="entry name" value="FAD_PCMH"/>
    <property type="match status" value="1"/>
</dbReference>
<dbReference type="InterPro" id="IPR051914">
    <property type="entry name" value="FAD-linked_OxidoTrans_Type4"/>
</dbReference>
<evidence type="ECO:0000256" key="1">
    <source>
        <dbReference type="ARBA" id="ARBA00022630"/>
    </source>
</evidence>
<accession>A0A499US15</accession>
<dbReference type="SUPFAM" id="SSF56176">
    <property type="entry name" value="FAD-binding/transporter-associated domain-like"/>
    <property type="match status" value="1"/>
</dbReference>
<dbReference type="Proteomes" id="UP000463951">
    <property type="component" value="Chromosome"/>
</dbReference>
<keyword evidence="1" id="KW-0285">Flavoprotein</keyword>
<evidence type="ECO:0000313" key="5">
    <source>
        <dbReference type="EMBL" id="BBJ43430.1"/>
    </source>
</evidence>
<evidence type="ECO:0000313" key="6">
    <source>
        <dbReference type="Proteomes" id="UP000463951"/>
    </source>
</evidence>
<dbReference type="InterPro" id="IPR016169">
    <property type="entry name" value="FAD-bd_PCMH_sub2"/>
</dbReference>
<evidence type="ECO:0000256" key="3">
    <source>
        <dbReference type="SAM" id="MobiDB-lite"/>
    </source>
</evidence>
<evidence type="ECO:0000256" key="2">
    <source>
        <dbReference type="ARBA" id="ARBA00022827"/>
    </source>
</evidence>
<feature type="compositionally biased region" description="Pro residues" evidence="3">
    <location>
        <begin position="284"/>
        <end position="293"/>
    </location>
</feature>
<gene>
    <name evidence="5" type="ORF">SSPO_061480</name>
</gene>
<dbReference type="InterPro" id="IPR036318">
    <property type="entry name" value="FAD-bd_PCMH-like_sf"/>
</dbReference>
<name>A0A499US15_9ACTN</name>
<dbReference type="GO" id="GO:0003824">
    <property type="term" value="F:catalytic activity"/>
    <property type="evidence" value="ECO:0007669"/>
    <property type="project" value="InterPro"/>
</dbReference>
<keyword evidence="2" id="KW-0274">FAD</keyword>
<proteinExistence type="predicted"/>
<feature type="domain" description="FAD-binding PCMH-type" evidence="4">
    <location>
        <begin position="36"/>
        <end position="215"/>
    </location>
</feature>
<dbReference type="InterPro" id="IPR016164">
    <property type="entry name" value="FAD-linked_Oxase-like_C"/>
</dbReference>
<dbReference type="Pfam" id="PF01565">
    <property type="entry name" value="FAD_binding_4"/>
    <property type="match status" value="1"/>
</dbReference>
<dbReference type="PANTHER" id="PTHR42934">
    <property type="entry name" value="GLYCOLATE OXIDASE SUBUNIT GLCD"/>
    <property type="match status" value="1"/>
</dbReference>
<dbReference type="AlphaFoldDB" id="A0A499US15"/>
<dbReference type="InterPro" id="IPR016166">
    <property type="entry name" value="FAD-bd_PCMH"/>
</dbReference>
<dbReference type="SUPFAM" id="SSF55103">
    <property type="entry name" value="FAD-linked oxidases, C-terminal domain"/>
    <property type="match status" value="1"/>
</dbReference>
<dbReference type="InterPro" id="IPR006094">
    <property type="entry name" value="Oxid_FAD_bind_N"/>
</dbReference>
<reference evidence="5 6" key="1">
    <citation type="journal article" date="2020" name="Int. J. Syst. Evol. Microbiol.">
        <title>Reclassification of Streptomyces castelarensis and Streptomyces sporoclivatus as later heterotypic synonyms of Streptomyces antimycoticus.</title>
        <authorList>
            <person name="Komaki H."/>
            <person name="Tamura T."/>
        </authorList>
    </citation>
    <scope>NUCLEOTIDE SEQUENCE [LARGE SCALE GENOMIC DNA]</scope>
    <source>
        <strain evidence="5 6">NBRC 100767</strain>
    </source>
</reference>
<protein>
    <recommendedName>
        <fullName evidence="4">FAD-binding PCMH-type domain-containing protein</fullName>
    </recommendedName>
</protein>